<evidence type="ECO:0000256" key="2">
    <source>
        <dbReference type="SAM" id="MobiDB-lite"/>
    </source>
</evidence>
<keyword evidence="4" id="KW-1185">Reference proteome</keyword>
<keyword evidence="1" id="KW-0677">Repeat</keyword>
<dbReference type="InterPro" id="IPR001611">
    <property type="entry name" value="Leu-rich_rpt"/>
</dbReference>
<dbReference type="EMBL" id="NWUJ01000003">
    <property type="protein sequence ID" value="PFH36502.1"/>
    <property type="molecule type" value="Genomic_DNA"/>
</dbReference>
<evidence type="ECO:0000313" key="3">
    <source>
        <dbReference type="EMBL" id="PFH36502.1"/>
    </source>
</evidence>
<dbReference type="RefSeq" id="XP_029220511.1">
    <property type="nucleotide sequence ID" value="XM_029363145.1"/>
</dbReference>
<dbReference type="OrthoDB" id="341587at2759"/>
<dbReference type="Proteomes" id="UP000224006">
    <property type="component" value="Chromosome III"/>
</dbReference>
<reference evidence="3 4" key="1">
    <citation type="submission" date="2017-09" db="EMBL/GenBank/DDBJ databases">
        <title>Genome sequencing of Besnoitia besnoiti strain Bb-Ger1.</title>
        <authorList>
            <person name="Schares G."/>
            <person name="Venepally P."/>
            <person name="Lorenzi H.A."/>
        </authorList>
    </citation>
    <scope>NUCLEOTIDE SEQUENCE [LARGE SCALE GENOMIC DNA]</scope>
    <source>
        <strain evidence="3 4">Bb-Ger1</strain>
    </source>
</reference>
<dbReference type="PANTHER" id="PTHR24111">
    <property type="entry name" value="LEUCINE-RICH REPEAT-CONTAINING PROTEIN 34"/>
    <property type="match status" value="1"/>
</dbReference>
<dbReference type="InterPro" id="IPR032675">
    <property type="entry name" value="LRR_dom_sf"/>
</dbReference>
<organism evidence="3 4">
    <name type="scientific">Besnoitia besnoiti</name>
    <name type="common">Apicomplexan protozoan</name>
    <dbReference type="NCBI Taxonomy" id="94643"/>
    <lineage>
        <taxon>Eukaryota</taxon>
        <taxon>Sar</taxon>
        <taxon>Alveolata</taxon>
        <taxon>Apicomplexa</taxon>
        <taxon>Conoidasida</taxon>
        <taxon>Coccidia</taxon>
        <taxon>Eucoccidiorida</taxon>
        <taxon>Eimeriorina</taxon>
        <taxon>Sarcocystidae</taxon>
        <taxon>Besnoitia</taxon>
    </lineage>
</organism>
<proteinExistence type="predicted"/>
<dbReference type="KEGG" id="bbes:BESB_046940"/>
<dbReference type="PANTHER" id="PTHR24111:SF0">
    <property type="entry name" value="LEUCINE-RICH REPEAT-CONTAINING PROTEIN"/>
    <property type="match status" value="1"/>
</dbReference>
<dbReference type="AlphaFoldDB" id="A0A2A9MLZ1"/>
<dbReference type="GeneID" id="40309624"/>
<gene>
    <name evidence="3" type="ORF">BESB_046940</name>
</gene>
<evidence type="ECO:0000313" key="4">
    <source>
        <dbReference type="Proteomes" id="UP000224006"/>
    </source>
</evidence>
<dbReference type="Gene3D" id="3.80.10.10">
    <property type="entry name" value="Ribonuclease Inhibitor"/>
    <property type="match status" value="2"/>
</dbReference>
<dbReference type="SMART" id="SM00368">
    <property type="entry name" value="LRR_RI"/>
    <property type="match status" value="8"/>
</dbReference>
<dbReference type="VEuPathDB" id="ToxoDB:BESB_046940"/>
<comment type="caution">
    <text evidence="3">The sequence shown here is derived from an EMBL/GenBank/DDBJ whole genome shotgun (WGS) entry which is preliminary data.</text>
</comment>
<dbReference type="SUPFAM" id="SSF52047">
    <property type="entry name" value="RNI-like"/>
    <property type="match status" value="1"/>
</dbReference>
<dbReference type="STRING" id="94643.A0A2A9MLZ1"/>
<sequence>MHLSPVCETDDTMEAQLNGLGGARIDGDDANDTAGHTKSEEGCGATVGYPGNSPAFSKDHRVRDTGSFVQGDLTPKSLSGATCDSDIASLVDPQGDVVSCSMLKHDRGGQCQNVRQGGCCGLWPDRSGGEPTVTCAPKSLPLITRTLAEAGVPANAEQATAQSRASRALRPTYVERAHFPKVEATETITSMYRRLCREYEVSPNPLLLRAFEASDPIAATSVHRCPSTITDVDCPGNVKPVFCQRLDDLGVIPAVLTLVRCGPQLRSLNFSYNNLSDDGAFSLSTLVAECPVLRSLNLRANNIGSEGAGKLVEGLIRCSTIEDLDMSLNPIGCNGAIALAKWLRINQSLKRLSVDSCQIDWNGLIAIATALKEQNRTVENLSIANLAKIAVQPDHCFHWGSMVAVNNKLTNLCLAKQGVKDQGIKVLVPFLKQNKALTKLDLSCNQITFFGAKAICDLLRANTPIQVLNLDCNRLGGHGARYLATGIRENHRLECLHLNNNGISPLGLVDLAEALLANCCLRQVTLAVNDFDSKSAAAFSKLTGPETPRVVPLQTDFKTYEVDARTLVCNNATP</sequence>
<dbReference type="Pfam" id="PF13516">
    <property type="entry name" value="LRR_6"/>
    <property type="match status" value="7"/>
</dbReference>
<accession>A0A2A9MLZ1</accession>
<name>A0A2A9MLZ1_BESBE</name>
<protein>
    <submittedName>
        <fullName evidence="3">Leucine rich repeat-containing protein</fullName>
    </submittedName>
</protein>
<dbReference type="InterPro" id="IPR052201">
    <property type="entry name" value="LRR-containing_regulator"/>
</dbReference>
<evidence type="ECO:0000256" key="1">
    <source>
        <dbReference type="ARBA" id="ARBA00022737"/>
    </source>
</evidence>
<feature type="region of interest" description="Disordered" evidence="2">
    <location>
        <begin position="20"/>
        <end position="47"/>
    </location>
</feature>